<evidence type="ECO:0000313" key="2">
    <source>
        <dbReference type="EMBL" id="PKB30377.1"/>
    </source>
</evidence>
<dbReference type="AlphaFoldDB" id="A0AA44UMX8"/>
<reference evidence="2 3" key="1">
    <citation type="submission" date="2017-11" db="EMBL/GenBank/DDBJ databases">
        <title>Sequencing the genomes of 1000 actinobacteria strains.</title>
        <authorList>
            <person name="Klenk H.-P."/>
        </authorList>
    </citation>
    <scope>NUCLEOTIDE SEQUENCE [LARGE SCALE GENOMIC DNA]</scope>
    <source>
        <strain evidence="2 3">DSM 44104</strain>
    </source>
</reference>
<keyword evidence="1" id="KW-0472">Membrane</keyword>
<keyword evidence="1" id="KW-1133">Transmembrane helix</keyword>
<gene>
    <name evidence="2" type="ORF">ATL51_2037</name>
</gene>
<keyword evidence="1" id="KW-0812">Transmembrane</keyword>
<proteinExistence type="predicted"/>
<accession>A0AA44UMX8</accession>
<name>A0AA44UMX8_PSEA5</name>
<comment type="caution">
    <text evidence="2">The sequence shown here is derived from an EMBL/GenBank/DDBJ whole genome shotgun (WGS) entry which is preliminary data.</text>
</comment>
<dbReference type="Proteomes" id="UP000232453">
    <property type="component" value="Unassembled WGS sequence"/>
</dbReference>
<protein>
    <submittedName>
        <fullName evidence="2">Uncharacterized protein</fullName>
    </submittedName>
</protein>
<evidence type="ECO:0000256" key="1">
    <source>
        <dbReference type="SAM" id="Phobius"/>
    </source>
</evidence>
<organism evidence="2 3">
    <name type="scientific">Pseudonocardia alni</name>
    <name type="common">Amycolata alni</name>
    <dbReference type="NCBI Taxonomy" id="33907"/>
    <lineage>
        <taxon>Bacteria</taxon>
        <taxon>Bacillati</taxon>
        <taxon>Actinomycetota</taxon>
        <taxon>Actinomycetes</taxon>
        <taxon>Pseudonocardiales</taxon>
        <taxon>Pseudonocardiaceae</taxon>
        <taxon>Pseudonocardia</taxon>
    </lineage>
</organism>
<dbReference type="RefSeq" id="WP_100878462.1">
    <property type="nucleotide sequence ID" value="NZ_PHUJ01000003.1"/>
</dbReference>
<dbReference type="EMBL" id="PHUJ01000003">
    <property type="protein sequence ID" value="PKB30377.1"/>
    <property type="molecule type" value="Genomic_DNA"/>
</dbReference>
<evidence type="ECO:0000313" key="3">
    <source>
        <dbReference type="Proteomes" id="UP000232453"/>
    </source>
</evidence>
<sequence>MLMRRPSWWSRNGGLLVLLAAILLIALVAAVLRLWIGPPGPYDGELLVSLVSAEAAALILFLRHIRTDRRHTMPGRRT</sequence>
<feature type="transmembrane region" description="Helical" evidence="1">
    <location>
        <begin position="46"/>
        <end position="65"/>
    </location>
</feature>